<accession>A0A437K2S6</accession>
<feature type="compositionally biased region" description="Polar residues" evidence="1">
    <location>
        <begin position="11"/>
        <end position="20"/>
    </location>
</feature>
<feature type="region of interest" description="Disordered" evidence="1">
    <location>
        <begin position="11"/>
        <end position="31"/>
    </location>
</feature>
<dbReference type="GeneID" id="87620438"/>
<name>A0A437K2S6_9BACI</name>
<dbReference type="Proteomes" id="UP000288024">
    <property type="component" value="Unassembled WGS sequence"/>
</dbReference>
<dbReference type="EMBL" id="RZTZ01000031">
    <property type="protein sequence ID" value="RVT56369.1"/>
    <property type="molecule type" value="Genomic_DNA"/>
</dbReference>
<evidence type="ECO:0000256" key="1">
    <source>
        <dbReference type="SAM" id="MobiDB-lite"/>
    </source>
</evidence>
<evidence type="ECO:0000313" key="2">
    <source>
        <dbReference type="EMBL" id="RVT56369.1"/>
    </source>
</evidence>
<reference evidence="2 3" key="1">
    <citation type="submission" date="2019-01" db="EMBL/GenBank/DDBJ databases">
        <title>Bacillus sp. M5HDSG1-1, whole genome shotgun sequence.</title>
        <authorList>
            <person name="Tuo L."/>
        </authorList>
    </citation>
    <scope>NUCLEOTIDE SEQUENCE [LARGE SCALE GENOMIC DNA]</scope>
    <source>
        <strain evidence="2 3">M5HDSG1-1</strain>
    </source>
</reference>
<sequence length="90" mass="10252">MNSCLSLFNRTKSVNNSGTESQEDETIYTMMPTPGTIIGEATEEEMETAAEPEIRYTVFMRRQDMKVVSIEQTTKLAKNIQNFETDSSKF</sequence>
<gene>
    <name evidence="2" type="ORF">EM808_27685</name>
</gene>
<proteinExistence type="predicted"/>
<dbReference type="AlphaFoldDB" id="A0A437K2S6"/>
<comment type="caution">
    <text evidence="2">The sequence shown here is derived from an EMBL/GenBank/DDBJ whole genome shotgun (WGS) entry which is preliminary data.</text>
</comment>
<evidence type="ECO:0000313" key="3">
    <source>
        <dbReference type="Proteomes" id="UP000288024"/>
    </source>
</evidence>
<organism evidence="2 3">
    <name type="scientific">Niallia taxi</name>
    <dbReference type="NCBI Taxonomy" id="2499688"/>
    <lineage>
        <taxon>Bacteria</taxon>
        <taxon>Bacillati</taxon>
        <taxon>Bacillota</taxon>
        <taxon>Bacilli</taxon>
        <taxon>Bacillales</taxon>
        <taxon>Bacillaceae</taxon>
        <taxon>Niallia</taxon>
    </lineage>
</organism>
<keyword evidence="3" id="KW-1185">Reference proteome</keyword>
<protein>
    <submittedName>
        <fullName evidence="2">Uncharacterized protein</fullName>
    </submittedName>
</protein>
<dbReference type="RefSeq" id="WP_127742941.1">
    <property type="nucleotide sequence ID" value="NZ_CP196004.1"/>
</dbReference>